<dbReference type="AlphaFoldDB" id="A0A8S1WUN5"/>
<proteinExistence type="predicted"/>
<dbReference type="EMBL" id="CAJJDO010000101">
    <property type="protein sequence ID" value="CAD8192441.1"/>
    <property type="molecule type" value="Genomic_DNA"/>
</dbReference>
<keyword evidence="2" id="KW-1185">Reference proteome</keyword>
<comment type="caution">
    <text evidence="1">The sequence shown here is derived from an EMBL/GenBank/DDBJ whole genome shotgun (WGS) entry which is preliminary data.</text>
</comment>
<protein>
    <submittedName>
        <fullName evidence="1">Uncharacterized protein</fullName>
    </submittedName>
</protein>
<reference evidence="1" key="1">
    <citation type="submission" date="2021-01" db="EMBL/GenBank/DDBJ databases">
        <authorList>
            <consortium name="Genoscope - CEA"/>
            <person name="William W."/>
        </authorList>
    </citation>
    <scope>NUCLEOTIDE SEQUENCE</scope>
</reference>
<organism evidence="1 2">
    <name type="scientific">Paramecium pentaurelia</name>
    <dbReference type="NCBI Taxonomy" id="43138"/>
    <lineage>
        <taxon>Eukaryota</taxon>
        <taxon>Sar</taxon>
        <taxon>Alveolata</taxon>
        <taxon>Ciliophora</taxon>
        <taxon>Intramacronucleata</taxon>
        <taxon>Oligohymenophorea</taxon>
        <taxon>Peniculida</taxon>
        <taxon>Parameciidae</taxon>
        <taxon>Paramecium</taxon>
    </lineage>
</organism>
<evidence type="ECO:0000313" key="2">
    <source>
        <dbReference type="Proteomes" id="UP000689195"/>
    </source>
</evidence>
<evidence type="ECO:0000313" key="1">
    <source>
        <dbReference type="EMBL" id="CAD8192441.1"/>
    </source>
</evidence>
<gene>
    <name evidence="1" type="ORF">PPENT_87.1.T1010159</name>
</gene>
<accession>A0A8S1WUN5</accession>
<dbReference type="Proteomes" id="UP000689195">
    <property type="component" value="Unassembled WGS sequence"/>
</dbReference>
<name>A0A8S1WUN5_9CILI</name>
<sequence length="244" mass="29903">MRILLKNFEIRINIKKHYLKENRNNTQDNQGGWDEFGDEAQETKMREDNWRQYFRLQREEINFDGGAKIQKQQIWKISRNLLNSQQQNYVNKEHWGIQNQHTTFKERIPQSFWSDEQDSVKCSGDLGREETYPIQRKQGFENKRYLETESENMLNLLDKGERRMEKLYKGKDQFKKKSGYSIFDGGKEQKLRKKRIHPILQCLYKLMLRFMRDWLNQLEIFLQHIQYQGFITSFYTEERIMPYF</sequence>